<dbReference type="SUPFAM" id="SSF57756">
    <property type="entry name" value="Retrovirus zinc finger-like domains"/>
    <property type="match status" value="1"/>
</dbReference>
<dbReference type="GO" id="GO:0008270">
    <property type="term" value="F:zinc ion binding"/>
    <property type="evidence" value="ECO:0007669"/>
    <property type="project" value="UniProtKB-KW"/>
</dbReference>
<dbReference type="Proteomes" id="UP001162162">
    <property type="component" value="Unassembled WGS sequence"/>
</dbReference>
<name>A0AAV8YW10_9CUCU</name>
<reference evidence="4" key="1">
    <citation type="journal article" date="2023" name="Insect Mol. Biol.">
        <title>Genome sequencing provides insights into the evolution of gene families encoding plant cell wall-degrading enzymes in longhorned beetles.</title>
        <authorList>
            <person name="Shin N.R."/>
            <person name="Okamura Y."/>
            <person name="Kirsch R."/>
            <person name="Pauchet Y."/>
        </authorList>
    </citation>
    <scope>NUCLEOTIDE SEQUENCE</scope>
    <source>
        <strain evidence="4">AMC_N1</strain>
    </source>
</reference>
<dbReference type="InterPro" id="IPR021109">
    <property type="entry name" value="Peptidase_aspartic_dom_sf"/>
</dbReference>
<keyword evidence="1" id="KW-0863">Zinc-finger</keyword>
<keyword evidence="5" id="KW-1185">Reference proteome</keyword>
<comment type="caution">
    <text evidence="4">The sequence shown here is derived from an EMBL/GenBank/DDBJ whole genome shotgun (WGS) entry which is preliminary data.</text>
</comment>
<feature type="region of interest" description="Disordered" evidence="2">
    <location>
        <begin position="1"/>
        <end position="36"/>
    </location>
</feature>
<dbReference type="Gene3D" id="2.40.70.10">
    <property type="entry name" value="Acid Proteases"/>
    <property type="match status" value="1"/>
</dbReference>
<dbReference type="InterPro" id="IPR036875">
    <property type="entry name" value="Znf_CCHC_sf"/>
</dbReference>
<protein>
    <recommendedName>
        <fullName evidence="3">CCHC-type domain-containing protein</fullName>
    </recommendedName>
</protein>
<dbReference type="PANTHER" id="PTHR46888">
    <property type="entry name" value="ZINC KNUCKLE DOMAINCONTAINING PROTEIN-RELATED"/>
    <property type="match status" value="1"/>
</dbReference>
<keyword evidence="1" id="KW-0862">Zinc</keyword>
<evidence type="ECO:0000256" key="1">
    <source>
        <dbReference type="PROSITE-ProRule" id="PRU00047"/>
    </source>
</evidence>
<feature type="domain" description="CCHC-type" evidence="3">
    <location>
        <begin position="243"/>
        <end position="259"/>
    </location>
</feature>
<dbReference type="EMBL" id="JAPWTK010000036">
    <property type="protein sequence ID" value="KAJ8955717.1"/>
    <property type="molecule type" value="Genomic_DNA"/>
</dbReference>
<dbReference type="Pfam" id="PF13975">
    <property type="entry name" value="gag-asp_proteas"/>
    <property type="match status" value="1"/>
</dbReference>
<dbReference type="SUPFAM" id="SSF50630">
    <property type="entry name" value="Acid proteases"/>
    <property type="match status" value="1"/>
</dbReference>
<dbReference type="Pfam" id="PF00098">
    <property type="entry name" value="zf-CCHC"/>
    <property type="match status" value="1"/>
</dbReference>
<evidence type="ECO:0000256" key="2">
    <source>
        <dbReference type="SAM" id="MobiDB-lite"/>
    </source>
</evidence>
<accession>A0AAV8YW10</accession>
<gene>
    <name evidence="4" type="ORF">NQ318_008589</name>
</gene>
<dbReference type="Gene3D" id="4.10.60.10">
    <property type="entry name" value="Zinc finger, CCHC-type"/>
    <property type="match status" value="1"/>
</dbReference>
<proteinExistence type="predicted"/>
<dbReference type="AlphaFoldDB" id="A0AAV8YW10"/>
<dbReference type="PROSITE" id="PS50158">
    <property type="entry name" value="ZF_CCHC"/>
    <property type="match status" value="1"/>
</dbReference>
<evidence type="ECO:0000313" key="4">
    <source>
        <dbReference type="EMBL" id="KAJ8955717.1"/>
    </source>
</evidence>
<evidence type="ECO:0000259" key="3">
    <source>
        <dbReference type="PROSITE" id="PS50158"/>
    </source>
</evidence>
<dbReference type="SMART" id="SM00343">
    <property type="entry name" value="ZnF_C2HC"/>
    <property type="match status" value="2"/>
</dbReference>
<evidence type="ECO:0000313" key="5">
    <source>
        <dbReference type="Proteomes" id="UP001162162"/>
    </source>
</evidence>
<keyword evidence="1" id="KW-0479">Metal-binding</keyword>
<dbReference type="CDD" id="cd00303">
    <property type="entry name" value="retropepsin_like"/>
    <property type="match status" value="1"/>
</dbReference>
<dbReference type="InterPro" id="IPR001878">
    <property type="entry name" value="Znf_CCHC"/>
</dbReference>
<organism evidence="4 5">
    <name type="scientific">Aromia moschata</name>
    <dbReference type="NCBI Taxonomy" id="1265417"/>
    <lineage>
        <taxon>Eukaryota</taxon>
        <taxon>Metazoa</taxon>
        <taxon>Ecdysozoa</taxon>
        <taxon>Arthropoda</taxon>
        <taxon>Hexapoda</taxon>
        <taxon>Insecta</taxon>
        <taxon>Pterygota</taxon>
        <taxon>Neoptera</taxon>
        <taxon>Endopterygota</taxon>
        <taxon>Coleoptera</taxon>
        <taxon>Polyphaga</taxon>
        <taxon>Cucujiformia</taxon>
        <taxon>Chrysomeloidea</taxon>
        <taxon>Cerambycidae</taxon>
        <taxon>Cerambycinae</taxon>
        <taxon>Callichromatini</taxon>
        <taxon>Aromia</taxon>
    </lineage>
</organism>
<dbReference type="GO" id="GO:0003676">
    <property type="term" value="F:nucleic acid binding"/>
    <property type="evidence" value="ECO:0007669"/>
    <property type="project" value="InterPro"/>
</dbReference>
<dbReference type="PANTHER" id="PTHR46888:SF1">
    <property type="entry name" value="RIBONUCLEASE H"/>
    <property type="match status" value="1"/>
</dbReference>
<sequence length="654" mass="74270">MSESRAGRQRGRQADDGSGTPPLRGRAESAASTADDRLSTLERLVDKLQTRNAMLEQRGMTAYSEKFNYIPRFEPGIPHLSAVQWIHKIEQLAETNMWNQATMVAHMQHRLSGLAKKWFDNLPRYDYCWDEWKQKILQAFPDHKDFATSLRTMLARKKEEHESWSNYYFNKMELIRAFIQTGARAGRYENPESLFSSFLSTLTNSRNVSYRSPGGYRNKMTHRDNVRTRDEKSVHPYRRFKPKCYNCHEVGHLASDCSKPKKECSKCKRLGHTSADCKKSVGTVTCKIIGGDDKCYYTPCEINGQTFLGYVDTGCGGVIIREDVVNTLNLTYTSTNTIIEGYNNSVTKVLGTVSVQLKVDLAEATVKVLVVENSAQVVPVLIGQEFIKKNKILVVRKGEVRVMEDDKDASPGSDAVPIQRITLVAEEDVEIAPGHVGYIPVTARQQHDGDVYIEGQMIRDEASTRIVEEQTKSKVRFDAKRRVAPKYQEGQQVLILKNVGSNEGRSKKLLPKYDGPFVVKKVLQHDRYYIEDMSGAKRAHKFYKGIYAVDKLKPYNTDTLEDEGVESDDDEQMKESLVSQECIFSEDAELCSVAELLARYWRHPITSDLECSTTSARVPASPETLNKQLKQRLFVVVLNKSIQDIIPFRASKQL</sequence>